<feature type="compositionally biased region" description="Low complexity" evidence="6">
    <location>
        <begin position="373"/>
        <end position="392"/>
    </location>
</feature>
<dbReference type="Pfam" id="PF00097">
    <property type="entry name" value="zf-C3HC4"/>
    <property type="match status" value="1"/>
</dbReference>
<feature type="region of interest" description="Disordered" evidence="6">
    <location>
        <begin position="364"/>
        <end position="392"/>
    </location>
</feature>
<dbReference type="SUPFAM" id="SSF57850">
    <property type="entry name" value="RING/U-box"/>
    <property type="match status" value="1"/>
</dbReference>
<dbReference type="OrthoDB" id="6056825at2759"/>
<keyword evidence="5" id="KW-0175">Coiled coil</keyword>
<dbReference type="Gene3D" id="2.120.10.30">
    <property type="entry name" value="TolB, C-terminal domain"/>
    <property type="match status" value="1"/>
</dbReference>
<comment type="caution">
    <text evidence="9">The sequence shown here is derived from an EMBL/GenBank/DDBJ whole genome shotgun (WGS) entry which is preliminary data.</text>
</comment>
<proteinExistence type="predicted"/>
<dbReference type="PROSITE" id="PS50119">
    <property type="entry name" value="ZF_BBOX"/>
    <property type="match status" value="2"/>
</dbReference>
<evidence type="ECO:0000313" key="10">
    <source>
        <dbReference type="Proteomes" id="UP000242188"/>
    </source>
</evidence>
<dbReference type="CDD" id="cd19756">
    <property type="entry name" value="Bbox2"/>
    <property type="match status" value="1"/>
</dbReference>
<sequence>MVGRSTEDFLTCHLCKKYYTDPRYLPCLHTLCKTCISKDVRDTAGHSGQYACPLCYKPAGFPQSNDPQNIVENLPENAMISGMVDVVQARNSIKVPCQPCLRKKKSVDASHWCRHCSETLCDDCTEFHQSLKKTMKHEVMDLAKMRKMPIKDMMAPPACKHHEDETLTQYCDDHEELLCNTCTATRHRKCGSVRDVAEVVETKQNGVKSLHDRLSEQARGAEYVADDRQAAVRQMDNNMATTLDEVKSLRKRINDMLEKCETQLAAELKEIGSQEKERLASQVQNAQSLLSAAGNSTEILKQSKENGGDIHFLQWMNQVQNAVEDFSERFRGISTDMSKSNVTFIADHKLTSLAQNITKLGTIHVSNPSNPVLSKSPRSKPSSSRSKSLSSRSGSIVSDRLLRRKSRTRSLLREFTPYADSVFFGSDDGRDTRTSRRSTSLLPVFSARAPSDILPCWLTGVAQLSTGLWIFADKNNKKLKLCDSHFQFKSERIIRDEPFDVAPIGHGEFAVTVPDARVIEVFLAINGITPIRTIKSTEKYHGISIAFDKIAVTCLTMYPPAVRVLMKDGTLLHHIAPEDGFRPLLLKPLYVAWDSGARFLYVSDTQKDRVVCLDASKTKKFEYRHSCLASPRGIARGEGESFYICGWGTDNIQHVDGRGVLIREQLQRHDGVMGPQAVCVSQDNEKLVVTLDPTSCNSDTIFVFNT</sequence>
<evidence type="ECO:0000256" key="4">
    <source>
        <dbReference type="PROSITE-ProRule" id="PRU00024"/>
    </source>
</evidence>
<dbReference type="CDD" id="cd19757">
    <property type="entry name" value="Bbox1"/>
    <property type="match status" value="1"/>
</dbReference>
<gene>
    <name evidence="9" type="ORF">KP79_PYT19841</name>
</gene>
<evidence type="ECO:0000313" key="9">
    <source>
        <dbReference type="EMBL" id="OWF39441.1"/>
    </source>
</evidence>
<evidence type="ECO:0000256" key="3">
    <source>
        <dbReference type="ARBA" id="ARBA00022833"/>
    </source>
</evidence>
<keyword evidence="1" id="KW-0479">Metal-binding</keyword>
<dbReference type="GO" id="GO:0061630">
    <property type="term" value="F:ubiquitin protein ligase activity"/>
    <property type="evidence" value="ECO:0007669"/>
    <property type="project" value="TreeGrafter"/>
</dbReference>
<dbReference type="SMART" id="SM00184">
    <property type="entry name" value="RING"/>
    <property type="match status" value="1"/>
</dbReference>
<dbReference type="InterPro" id="IPR047153">
    <property type="entry name" value="TRIM45/56/19-like"/>
</dbReference>
<dbReference type="InterPro" id="IPR018957">
    <property type="entry name" value="Znf_C3HC4_RING-type"/>
</dbReference>
<dbReference type="EMBL" id="NEDP02005525">
    <property type="protein sequence ID" value="OWF39441.1"/>
    <property type="molecule type" value="Genomic_DNA"/>
</dbReference>
<dbReference type="InterPro" id="IPR013083">
    <property type="entry name" value="Znf_RING/FYVE/PHD"/>
</dbReference>
<keyword evidence="10" id="KW-1185">Reference proteome</keyword>
<dbReference type="GO" id="GO:0008270">
    <property type="term" value="F:zinc ion binding"/>
    <property type="evidence" value="ECO:0007669"/>
    <property type="project" value="UniProtKB-KW"/>
</dbReference>
<dbReference type="SUPFAM" id="SSF57845">
    <property type="entry name" value="B-box zinc-binding domain"/>
    <property type="match status" value="1"/>
</dbReference>
<evidence type="ECO:0000256" key="1">
    <source>
        <dbReference type="ARBA" id="ARBA00022723"/>
    </source>
</evidence>
<dbReference type="PANTHER" id="PTHR25462">
    <property type="entry name" value="BONUS, ISOFORM C-RELATED"/>
    <property type="match status" value="1"/>
</dbReference>
<reference evidence="9 10" key="1">
    <citation type="journal article" date="2017" name="Nat. Ecol. Evol.">
        <title>Scallop genome provides insights into evolution of bilaterian karyotype and development.</title>
        <authorList>
            <person name="Wang S."/>
            <person name="Zhang J."/>
            <person name="Jiao W."/>
            <person name="Li J."/>
            <person name="Xun X."/>
            <person name="Sun Y."/>
            <person name="Guo X."/>
            <person name="Huan P."/>
            <person name="Dong B."/>
            <person name="Zhang L."/>
            <person name="Hu X."/>
            <person name="Sun X."/>
            <person name="Wang J."/>
            <person name="Zhao C."/>
            <person name="Wang Y."/>
            <person name="Wang D."/>
            <person name="Huang X."/>
            <person name="Wang R."/>
            <person name="Lv J."/>
            <person name="Li Y."/>
            <person name="Zhang Z."/>
            <person name="Liu B."/>
            <person name="Lu W."/>
            <person name="Hui Y."/>
            <person name="Liang J."/>
            <person name="Zhou Z."/>
            <person name="Hou R."/>
            <person name="Li X."/>
            <person name="Liu Y."/>
            <person name="Li H."/>
            <person name="Ning X."/>
            <person name="Lin Y."/>
            <person name="Zhao L."/>
            <person name="Xing Q."/>
            <person name="Dou J."/>
            <person name="Li Y."/>
            <person name="Mao J."/>
            <person name="Guo H."/>
            <person name="Dou H."/>
            <person name="Li T."/>
            <person name="Mu C."/>
            <person name="Jiang W."/>
            <person name="Fu Q."/>
            <person name="Fu X."/>
            <person name="Miao Y."/>
            <person name="Liu J."/>
            <person name="Yu Q."/>
            <person name="Li R."/>
            <person name="Liao H."/>
            <person name="Li X."/>
            <person name="Kong Y."/>
            <person name="Jiang Z."/>
            <person name="Chourrout D."/>
            <person name="Li R."/>
            <person name="Bao Z."/>
        </authorList>
    </citation>
    <scope>NUCLEOTIDE SEQUENCE [LARGE SCALE GENOMIC DNA]</scope>
    <source>
        <strain evidence="9 10">PY_sf001</strain>
    </source>
</reference>
<dbReference type="Gene3D" id="4.10.830.40">
    <property type="match status" value="1"/>
</dbReference>
<feature type="domain" description="RING-type" evidence="7">
    <location>
        <begin position="12"/>
        <end position="55"/>
    </location>
</feature>
<feature type="domain" description="B box-type" evidence="8">
    <location>
        <begin position="100"/>
        <end position="142"/>
    </location>
</feature>
<keyword evidence="3" id="KW-0862">Zinc</keyword>
<dbReference type="CDD" id="cd16579">
    <property type="entry name" value="RING-HC_PML_C-V"/>
    <property type="match status" value="1"/>
</dbReference>
<feature type="domain" description="B box-type" evidence="8">
    <location>
        <begin position="159"/>
        <end position="188"/>
    </location>
</feature>
<dbReference type="Proteomes" id="UP000242188">
    <property type="component" value="Unassembled WGS sequence"/>
</dbReference>
<dbReference type="SUPFAM" id="SSF101898">
    <property type="entry name" value="NHL repeat"/>
    <property type="match status" value="1"/>
</dbReference>
<accession>A0A210PSI2</accession>
<feature type="coiled-coil region" evidence="5">
    <location>
        <begin position="232"/>
        <end position="277"/>
    </location>
</feature>
<dbReference type="AlphaFoldDB" id="A0A210PSI2"/>
<dbReference type="Gene3D" id="3.30.40.10">
    <property type="entry name" value="Zinc/RING finger domain, C3HC4 (zinc finger)"/>
    <property type="match status" value="1"/>
</dbReference>
<dbReference type="PROSITE" id="PS50089">
    <property type="entry name" value="ZF_RING_2"/>
    <property type="match status" value="1"/>
</dbReference>
<dbReference type="PANTHER" id="PTHR25462:SF296">
    <property type="entry name" value="MEIOTIC P26, ISOFORM F"/>
    <property type="match status" value="1"/>
</dbReference>
<dbReference type="InterPro" id="IPR001841">
    <property type="entry name" value="Znf_RING"/>
</dbReference>
<evidence type="ECO:0000256" key="6">
    <source>
        <dbReference type="SAM" id="MobiDB-lite"/>
    </source>
</evidence>
<dbReference type="InterPro" id="IPR011042">
    <property type="entry name" value="6-blade_b-propeller_TolB-like"/>
</dbReference>
<protein>
    <submittedName>
        <fullName evidence="9">E3 ubiquitin-protein ligase TRIM56</fullName>
    </submittedName>
</protein>
<organism evidence="9 10">
    <name type="scientific">Mizuhopecten yessoensis</name>
    <name type="common">Japanese scallop</name>
    <name type="synonym">Patinopecten yessoensis</name>
    <dbReference type="NCBI Taxonomy" id="6573"/>
    <lineage>
        <taxon>Eukaryota</taxon>
        <taxon>Metazoa</taxon>
        <taxon>Spiralia</taxon>
        <taxon>Lophotrochozoa</taxon>
        <taxon>Mollusca</taxon>
        <taxon>Bivalvia</taxon>
        <taxon>Autobranchia</taxon>
        <taxon>Pteriomorphia</taxon>
        <taxon>Pectinida</taxon>
        <taxon>Pectinoidea</taxon>
        <taxon>Pectinidae</taxon>
        <taxon>Mizuhopecten</taxon>
    </lineage>
</organism>
<dbReference type="InterPro" id="IPR000315">
    <property type="entry name" value="Znf_B-box"/>
</dbReference>
<evidence type="ECO:0000259" key="8">
    <source>
        <dbReference type="PROSITE" id="PS50119"/>
    </source>
</evidence>
<dbReference type="Gene3D" id="3.30.160.60">
    <property type="entry name" value="Classic Zinc Finger"/>
    <property type="match status" value="1"/>
</dbReference>
<evidence type="ECO:0000256" key="2">
    <source>
        <dbReference type="ARBA" id="ARBA00022771"/>
    </source>
</evidence>
<keyword evidence="2 4" id="KW-0863">Zinc-finger</keyword>
<name>A0A210PSI2_MIZYE</name>
<dbReference type="InterPro" id="IPR017907">
    <property type="entry name" value="Znf_RING_CS"/>
</dbReference>
<evidence type="ECO:0000256" key="5">
    <source>
        <dbReference type="SAM" id="Coils"/>
    </source>
</evidence>
<evidence type="ECO:0000259" key="7">
    <source>
        <dbReference type="PROSITE" id="PS50089"/>
    </source>
</evidence>
<dbReference type="PROSITE" id="PS00518">
    <property type="entry name" value="ZF_RING_1"/>
    <property type="match status" value="1"/>
</dbReference>